<evidence type="ECO:0000313" key="4">
    <source>
        <dbReference type="Proteomes" id="UP001595789"/>
    </source>
</evidence>
<evidence type="ECO:0000313" key="3">
    <source>
        <dbReference type="EMBL" id="MFC4209927.1"/>
    </source>
</evidence>
<dbReference type="InterPro" id="IPR001296">
    <property type="entry name" value="Glyco_trans_1"/>
</dbReference>
<dbReference type="Pfam" id="PF00534">
    <property type="entry name" value="Glycos_transf_1"/>
    <property type="match status" value="1"/>
</dbReference>
<dbReference type="EMBL" id="JBHSBW010000004">
    <property type="protein sequence ID" value="MFC4209927.1"/>
    <property type="molecule type" value="Genomic_DNA"/>
</dbReference>
<gene>
    <name evidence="3" type="ORF">ACFOWA_01960</name>
</gene>
<reference evidence="4" key="1">
    <citation type="journal article" date="2019" name="Int. J. Syst. Evol. Microbiol.">
        <title>The Global Catalogue of Microorganisms (GCM) 10K type strain sequencing project: providing services to taxonomists for standard genome sequencing and annotation.</title>
        <authorList>
            <consortium name="The Broad Institute Genomics Platform"/>
            <consortium name="The Broad Institute Genome Sequencing Center for Infectious Disease"/>
            <person name="Wu L."/>
            <person name="Ma J."/>
        </authorList>
    </citation>
    <scope>NUCLEOTIDE SEQUENCE [LARGE SCALE GENOMIC DNA]</scope>
    <source>
        <strain evidence="4">CCM 8691</strain>
    </source>
</reference>
<evidence type="ECO:0000256" key="1">
    <source>
        <dbReference type="ARBA" id="ARBA00022679"/>
    </source>
</evidence>
<evidence type="ECO:0000259" key="2">
    <source>
        <dbReference type="Pfam" id="PF00534"/>
    </source>
</evidence>
<name>A0ABV8P7J2_9SPHI</name>
<dbReference type="CDD" id="cd03809">
    <property type="entry name" value="GT4_MtfB-like"/>
    <property type="match status" value="1"/>
</dbReference>
<keyword evidence="4" id="KW-1185">Reference proteome</keyword>
<dbReference type="PANTHER" id="PTHR46401:SF2">
    <property type="entry name" value="GLYCOSYLTRANSFERASE WBBK-RELATED"/>
    <property type="match status" value="1"/>
</dbReference>
<organism evidence="3 4">
    <name type="scientific">Pedobacter lithocola</name>
    <dbReference type="NCBI Taxonomy" id="1908239"/>
    <lineage>
        <taxon>Bacteria</taxon>
        <taxon>Pseudomonadati</taxon>
        <taxon>Bacteroidota</taxon>
        <taxon>Sphingobacteriia</taxon>
        <taxon>Sphingobacteriales</taxon>
        <taxon>Sphingobacteriaceae</taxon>
        <taxon>Pedobacter</taxon>
    </lineage>
</organism>
<dbReference type="SUPFAM" id="SSF53756">
    <property type="entry name" value="UDP-Glycosyltransferase/glycogen phosphorylase"/>
    <property type="match status" value="1"/>
</dbReference>
<comment type="caution">
    <text evidence="3">The sequence shown here is derived from an EMBL/GenBank/DDBJ whole genome shotgun (WGS) entry which is preliminary data.</text>
</comment>
<protein>
    <submittedName>
        <fullName evidence="3">Glycosyltransferase family 4 protein</fullName>
    </submittedName>
</protein>
<dbReference type="PANTHER" id="PTHR46401">
    <property type="entry name" value="GLYCOSYLTRANSFERASE WBBK-RELATED"/>
    <property type="match status" value="1"/>
</dbReference>
<dbReference type="RefSeq" id="WP_378981240.1">
    <property type="nucleotide sequence ID" value="NZ_JBHSBW010000004.1"/>
</dbReference>
<proteinExistence type="predicted"/>
<dbReference type="Proteomes" id="UP001595789">
    <property type="component" value="Unassembled WGS sequence"/>
</dbReference>
<accession>A0ABV8P7J2</accession>
<sequence length="383" mass="42748">MINNKIIKIGIDASRNRSGGAKAHVIGLISDGDPAFHGIDEVHVWGFKSLLDSLPAKPWLFKHNPVELEESLLKQILWQCFKLQKEAKLNEIDILFTTDASTFSSFSPMVVMSQDLIQYEPGMMKIYGWGKARLSNIMKLIVQNKAMRSARGVIFLTKYSMNTVQKVTGILKNKVVIPHGVGNLFKNTIHFPKENLSKQQAIKCVYVSNTEMYKHQWNVVKAIAGLRKKGFPIQLILAGGGNGASREMLNNEILNSDPSKEFVKIVEFVTPQQMPALLSNSDISIFASSCENLPVTLLESMAVGLPIASSNLGPMPEVLQDGGVYFDPMDHASIELAIEELIKNDDTRLQKAKKAKQLAESYSWTSCSNETWNFLVKNIKTYE</sequence>
<keyword evidence="1" id="KW-0808">Transferase</keyword>
<dbReference type="Gene3D" id="3.40.50.2000">
    <property type="entry name" value="Glycogen Phosphorylase B"/>
    <property type="match status" value="2"/>
</dbReference>
<feature type="domain" description="Glycosyl transferase family 1" evidence="2">
    <location>
        <begin position="192"/>
        <end position="357"/>
    </location>
</feature>